<gene>
    <name evidence="3" type="ORF">HETSPECPRED_006580</name>
</gene>
<proteinExistence type="predicted"/>
<feature type="region of interest" description="Disordered" evidence="1">
    <location>
        <begin position="130"/>
        <end position="163"/>
    </location>
</feature>
<reference evidence="3" key="1">
    <citation type="submission" date="2021-03" db="EMBL/GenBank/DDBJ databases">
        <authorList>
            <person name="Tagirdzhanova G."/>
        </authorList>
    </citation>
    <scope>NUCLEOTIDE SEQUENCE</scope>
</reference>
<accession>A0A8H3IUQ8</accession>
<evidence type="ECO:0000313" key="4">
    <source>
        <dbReference type="Proteomes" id="UP000664521"/>
    </source>
</evidence>
<keyword evidence="2" id="KW-0472">Membrane</keyword>
<protein>
    <submittedName>
        <fullName evidence="3">Uncharacterized protein</fullName>
    </submittedName>
</protein>
<comment type="caution">
    <text evidence="3">The sequence shown here is derived from an EMBL/GenBank/DDBJ whole genome shotgun (WGS) entry which is preliminary data.</text>
</comment>
<dbReference type="EMBL" id="CAJPDS010000044">
    <property type="protein sequence ID" value="CAF9927414.1"/>
    <property type="molecule type" value="Genomic_DNA"/>
</dbReference>
<feature type="compositionally biased region" description="Gly residues" evidence="1">
    <location>
        <begin position="136"/>
        <end position="145"/>
    </location>
</feature>
<keyword evidence="2" id="KW-0812">Transmembrane</keyword>
<feature type="transmembrane region" description="Helical" evidence="2">
    <location>
        <begin position="28"/>
        <end position="47"/>
    </location>
</feature>
<dbReference type="Proteomes" id="UP000664521">
    <property type="component" value="Unassembled WGS sequence"/>
</dbReference>
<feature type="compositionally biased region" description="Basic and acidic residues" evidence="1">
    <location>
        <begin position="152"/>
        <end position="161"/>
    </location>
</feature>
<sequence>MSNPPPHLFPRTPPSRAPPLSILHSPKVLIPLILGGVLLTALFILAFRHWLWQDDHNTIQDIEAAVRPRHRSTSITSRISAIDVEACRGALGRAARSTGRVMSSGSRILRSSVEGVRSPSPIMEETAEEMRDGDLETGGGDSGTGGDDDSVEERGEGEDLVKVTTWGSVIAPMSWIRKAYSQGRREEAET</sequence>
<evidence type="ECO:0000256" key="1">
    <source>
        <dbReference type="SAM" id="MobiDB-lite"/>
    </source>
</evidence>
<keyword evidence="4" id="KW-1185">Reference proteome</keyword>
<evidence type="ECO:0000313" key="3">
    <source>
        <dbReference type="EMBL" id="CAF9927414.1"/>
    </source>
</evidence>
<dbReference type="AlphaFoldDB" id="A0A8H3IUQ8"/>
<name>A0A8H3IUQ8_9LECA</name>
<keyword evidence="2" id="KW-1133">Transmembrane helix</keyword>
<evidence type="ECO:0000256" key="2">
    <source>
        <dbReference type="SAM" id="Phobius"/>
    </source>
</evidence>
<organism evidence="3 4">
    <name type="scientific">Heterodermia speciosa</name>
    <dbReference type="NCBI Taxonomy" id="116794"/>
    <lineage>
        <taxon>Eukaryota</taxon>
        <taxon>Fungi</taxon>
        <taxon>Dikarya</taxon>
        <taxon>Ascomycota</taxon>
        <taxon>Pezizomycotina</taxon>
        <taxon>Lecanoromycetes</taxon>
        <taxon>OSLEUM clade</taxon>
        <taxon>Lecanoromycetidae</taxon>
        <taxon>Caliciales</taxon>
        <taxon>Physciaceae</taxon>
        <taxon>Heterodermia</taxon>
    </lineage>
</organism>